<dbReference type="InterPro" id="IPR036909">
    <property type="entry name" value="Cyt_c-like_dom_sf"/>
</dbReference>
<dbReference type="GO" id="GO:0020037">
    <property type="term" value="F:heme binding"/>
    <property type="evidence" value="ECO:0007669"/>
    <property type="project" value="InterPro"/>
</dbReference>
<dbReference type="EMBL" id="FWFJ01000043">
    <property type="protein sequence ID" value="SLN69596.1"/>
    <property type="molecule type" value="Genomic_DNA"/>
</dbReference>
<evidence type="ECO:0000256" key="1">
    <source>
        <dbReference type="ARBA" id="ARBA00022617"/>
    </source>
</evidence>
<proteinExistence type="predicted"/>
<evidence type="ECO:0000259" key="6">
    <source>
        <dbReference type="PROSITE" id="PS51007"/>
    </source>
</evidence>
<keyword evidence="1 4" id="KW-0349">Heme</keyword>
<dbReference type="GO" id="GO:0046872">
    <property type="term" value="F:metal ion binding"/>
    <property type="evidence" value="ECO:0007669"/>
    <property type="project" value="UniProtKB-KW"/>
</dbReference>
<dbReference type="InterPro" id="IPR009056">
    <property type="entry name" value="Cyt_c-like_dom"/>
</dbReference>
<evidence type="ECO:0000256" key="2">
    <source>
        <dbReference type="ARBA" id="ARBA00022723"/>
    </source>
</evidence>
<dbReference type="PANTHER" id="PTHR35008:SF9">
    <property type="entry name" value="CYTOCHROME C DOMAIN-CONTAINING PROTEIN"/>
    <property type="match status" value="1"/>
</dbReference>
<organism evidence="7 8">
    <name type="scientific">Roseovarius gaetbuli</name>
    <dbReference type="NCBI Taxonomy" id="1356575"/>
    <lineage>
        <taxon>Bacteria</taxon>
        <taxon>Pseudomonadati</taxon>
        <taxon>Pseudomonadota</taxon>
        <taxon>Alphaproteobacteria</taxon>
        <taxon>Rhodobacterales</taxon>
        <taxon>Roseobacteraceae</taxon>
        <taxon>Roseovarius</taxon>
    </lineage>
</organism>
<name>A0A1X7A408_9RHOB</name>
<keyword evidence="5" id="KW-0732">Signal</keyword>
<dbReference type="AlphaFoldDB" id="A0A1X7A408"/>
<evidence type="ECO:0000256" key="5">
    <source>
        <dbReference type="SAM" id="SignalP"/>
    </source>
</evidence>
<feature type="signal peptide" evidence="5">
    <location>
        <begin position="1"/>
        <end position="29"/>
    </location>
</feature>
<evidence type="ECO:0000313" key="7">
    <source>
        <dbReference type="EMBL" id="SLN69596.1"/>
    </source>
</evidence>
<sequence>MTTQITKPLAGTALLAGALALLSASFAYAADQGSVARGGRLYDKWYAETKQEAPKESHKLYPADGKYAEKAGTNWRCKECHGWDGNGVDGAYNAGKHFTGIKGVNGMQNGDPAAVVAVLTGDAHGYGDYLSETDLSDLANFVVHGEYGYSAYVSEGKITGDAERGGQVYRTVCSKCHGDEGKLPKEMPPLASLVGNPWEVMHKILNGQPNESMPGLRAFDHLISADVIAYIAAELPPE</sequence>
<protein>
    <submittedName>
        <fullName evidence="7">Cytochrome c</fullName>
    </submittedName>
</protein>
<keyword evidence="3 4" id="KW-0408">Iron</keyword>
<dbReference type="SUPFAM" id="SSF46626">
    <property type="entry name" value="Cytochrome c"/>
    <property type="match status" value="2"/>
</dbReference>
<gene>
    <name evidence="7" type="ORF">ROG8370_03286</name>
</gene>
<dbReference type="InterPro" id="IPR051459">
    <property type="entry name" value="Cytochrome_c-type_DH"/>
</dbReference>
<dbReference type="Proteomes" id="UP000194012">
    <property type="component" value="Unassembled WGS sequence"/>
</dbReference>
<evidence type="ECO:0000256" key="4">
    <source>
        <dbReference type="PROSITE-ProRule" id="PRU00433"/>
    </source>
</evidence>
<dbReference type="Pfam" id="PF13442">
    <property type="entry name" value="Cytochrome_CBB3"/>
    <property type="match status" value="1"/>
</dbReference>
<dbReference type="GO" id="GO:0009055">
    <property type="term" value="F:electron transfer activity"/>
    <property type="evidence" value="ECO:0007669"/>
    <property type="project" value="InterPro"/>
</dbReference>
<dbReference type="PROSITE" id="PS51007">
    <property type="entry name" value="CYTC"/>
    <property type="match status" value="2"/>
</dbReference>
<reference evidence="8" key="1">
    <citation type="submission" date="2017-03" db="EMBL/GenBank/DDBJ databases">
        <authorList>
            <person name="Rodrigo-Torres L."/>
            <person name="Arahal R.D."/>
            <person name="Lucena T."/>
        </authorList>
    </citation>
    <scope>NUCLEOTIDE SEQUENCE [LARGE SCALE GENOMIC DNA]</scope>
    <source>
        <strain evidence="8">CECT 8370</strain>
    </source>
</reference>
<evidence type="ECO:0000256" key="3">
    <source>
        <dbReference type="ARBA" id="ARBA00023004"/>
    </source>
</evidence>
<feature type="chain" id="PRO_5010858593" evidence="5">
    <location>
        <begin position="30"/>
        <end position="238"/>
    </location>
</feature>
<feature type="domain" description="Cytochrome c" evidence="6">
    <location>
        <begin position="160"/>
        <end position="235"/>
    </location>
</feature>
<dbReference type="RefSeq" id="WP_170925275.1">
    <property type="nucleotide sequence ID" value="NZ_FWFJ01000043.1"/>
</dbReference>
<dbReference type="Gene3D" id="1.10.760.10">
    <property type="entry name" value="Cytochrome c-like domain"/>
    <property type="match status" value="2"/>
</dbReference>
<evidence type="ECO:0000313" key="8">
    <source>
        <dbReference type="Proteomes" id="UP000194012"/>
    </source>
</evidence>
<keyword evidence="8" id="KW-1185">Reference proteome</keyword>
<feature type="domain" description="Cytochrome c" evidence="6">
    <location>
        <begin position="33"/>
        <end position="146"/>
    </location>
</feature>
<accession>A0A1X7A408</accession>
<dbReference type="PANTHER" id="PTHR35008">
    <property type="entry name" value="BLL4482 PROTEIN-RELATED"/>
    <property type="match status" value="1"/>
</dbReference>
<keyword evidence="2 4" id="KW-0479">Metal-binding</keyword>